<dbReference type="InterPro" id="IPR024455">
    <property type="entry name" value="Phage_capsid"/>
</dbReference>
<evidence type="ECO:0000256" key="2">
    <source>
        <dbReference type="ARBA" id="ARBA00022844"/>
    </source>
</evidence>
<reference evidence="5" key="1">
    <citation type="journal article" date="2021" name="Proc. Natl. Acad. Sci. U.S.A.">
        <title>A Catalog of Tens of Thousands of Viruses from Human Metagenomes Reveals Hidden Associations with Chronic Diseases.</title>
        <authorList>
            <person name="Tisza M.J."/>
            <person name="Buck C.B."/>
        </authorList>
    </citation>
    <scope>NUCLEOTIDE SEQUENCE</scope>
    <source>
        <strain evidence="5">Ct91l7</strain>
    </source>
</reference>
<evidence type="ECO:0000256" key="1">
    <source>
        <dbReference type="ARBA" id="ARBA00004328"/>
    </source>
</evidence>
<comment type="subcellular location">
    <subcellularLocation>
        <location evidence="1">Virion</location>
    </subcellularLocation>
</comment>
<organism evidence="5">
    <name type="scientific">Siphoviridae sp. ct91l7</name>
    <dbReference type="NCBI Taxonomy" id="2826173"/>
    <lineage>
        <taxon>Viruses</taxon>
        <taxon>Duplodnaviria</taxon>
        <taxon>Heunggongvirae</taxon>
        <taxon>Uroviricota</taxon>
        <taxon>Caudoviricetes</taxon>
    </lineage>
</organism>
<name>A0A8S5MXP4_9CAUD</name>
<sequence>MAKEIYEMMQERAKITAQLREVMNRNDAEEMNADDKATYDRLEKEFDKLNASISREQKQLERERAAGEIVEKQQDNAKNKVGEMFGRALRGDQGDIAAYRNTTQTLGTNANAGYLTAPVEFVNRLIAGLKNDMFMRQICDVVGPIGNAQSLGYPTLTADASDIEWTTEIAAAPEEATISFGRREFKPQRLAKLIKISRTLMRHAPSPDQTVLDRILYKVEAAQENAYMNGAGTNGPLGVFVASANGVPEARDITSAAAAITADDMIETKYAVKGQYTRNASWVMHRDLCKTLAKLKGSDGQYIWQPSVQMGQPDRLLGAPVYMSEYAPNTYTAGKYAAVYGDFRTGYMICDGDGLYIQVLNELYAPNNSIGYLVEYFGDGAPVVGEAFARLKIKGS</sequence>
<dbReference type="InterPro" id="IPR054612">
    <property type="entry name" value="Phage_capsid-like_C"/>
</dbReference>
<keyword evidence="3" id="KW-0175">Coiled coil</keyword>
<proteinExistence type="predicted"/>
<dbReference type="GO" id="GO:0044423">
    <property type="term" value="C:virion component"/>
    <property type="evidence" value="ECO:0007669"/>
    <property type="project" value="UniProtKB-KW"/>
</dbReference>
<evidence type="ECO:0000256" key="3">
    <source>
        <dbReference type="SAM" id="Coils"/>
    </source>
</evidence>
<dbReference type="EMBL" id="BK015008">
    <property type="protein sequence ID" value="DAD86794.1"/>
    <property type="molecule type" value="Genomic_DNA"/>
</dbReference>
<evidence type="ECO:0000313" key="5">
    <source>
        <dbReference type="EMBL" id="DAD86794.1"/>
    </source>
</evidence>
<feature type="coiled-coil region" evidence="3">
    <location>
        <begin position="25"/>
        <end position="75"/>
    </location>
</feature>
<evidence type="ECO:0000259" key="4">
    <source>
        <dbReference type="Pfam" id="PF05065"/>
    </source>
</evidence>
<dbReference type="SUPFAM" id="SSF56563">
    <property type="entry name" value="Major capsid protein gp5"/>
    <property type="match status" value="1"/>
</dbReference>
<feature type="domain" description="Phage capsid-like C-terminal" evidence="4">
    <location>
        <begin position="115"/>
        <end position="392"/>
    </location>
</feature>
<dbReference type="Pfam" id="PF05065">
    <property type="entry name" value="Phage_capsid"/>
    <property type="match status" value="1"/>
</dbReference>
<keyword evidence="2" id="KW-0946">Virion</keyword>
<dbReference type="Gene3D" id="3.30.2400.10">
    <property type="entry name" value="Major capsid protein gp5"/>
    <property type="match status" value="1"/>
</dbReference>
<protein>
    <submittedName>
        <fullName evidence="5">Major capsid protein</fullName>
    </submittedName>
</protein>
<dbReference type="NCBIfam" id="TIGR01554">
    <property type="entry name" value="major_cap_HK97"/>
    <property type="match status" value="1"/>
</dbReference>
<accession>A0A8S5MXP4</accession>
<dbReference type="Gene3D" id="3.30.2320.10">
    <property type="entry name" value="hypothetical protein PF0899 domain"/>
    <property type="match status" value="1"/>
</dbReference>